<organism evidence="1 2">
    <name type="scientific">Vibrio algivorus</name>
    <dbReference type="NCBI Taxonomy" id="1667024"/>
    <lineage>
        <taxon>Bacteria</taxon>
        <taxon>Pseudomonadati</taxon>
        <taxon>Pseudomonadota</taxon>
        <taxon>Gammaproteobacteria</taxon>
        <taxon>Vibrionales</taxon>
        <taxon>Vibrionaceae</taxon>
        <taxon>Vibrio</taxon>
    </lineage>
</organism>
<protein>
    <submittedName>
        <fullName evidence="1">DUF3379 domain-containing protein</fullName>
    </submittedName>
</protein>
<dbReference type="InterPro" id="IPR021806">
    <property type="entry name" value="DUF3379"/>
</dbReference>
<dbReference type="Pfam" id="PF11859">
    <property type="entry name" value="DUF3379"/>
    <property type="match status" value="1"/>
</dbReference>
<dbReference type="OrthoDB" id="6195578at2"/>
<gene>
    <name evidence="1" type="ORF">FOF44_05960</name>
</gene>
<sequence>MDDLEFRRRLLSDPNDKSDDILAELNTNPQNKNHIESLQELDKKIEQAFKVEVPDDLADKIIFQNASIKPTLHLSSKAWALAASIIFTFGLLIGQVNWGNLLIKPAYAQLDKMAINHILDEEPFIANMNEGSTKQEIQSKLNVYSYQLNGEFPYHIYYLNHCGFSQEHHALHMVFQGKQGRVTAFVSNIEAKQTSQFTQDNMQGEIIPLTQGSLILVGEKGEDIAALSQKIAPMFHFNQ</sequence>
<evidence type="ECO:0000313" key="2">
    <source>
        <dbReference type="Proteomes" id="UP000319828"/>
    </source>
</evidence>
<accession>A0A557PAY9</accession>
<dbReference type="RefSeq" id="WP_144387762.1">
    <property type="nucleotide sequence ID" value="NZ_CANNCB010000014.1"/>
</dbReference>
<reference evidence="1 2" key="1">
    <citation type="submission" date="2019-07" db="EMBL/GenBank/DDBJ databases">
        <title>The draft genome sequence of Vibrio algivorus M1486.</title>
        <authorList>
            <person name="Meng X."/>
        </authorList>
    </citation>
    <scope>NUCLEOTIDE SEQUENCE [LARGE SCALE GENOMIC DNA]</scope>
    <source>
        <strain evidence="1 2">M1486</strain>
    </source>
</reference>
<dbReference type="Proteomes" id="UP000319828">
    <property type="component" value="Unassembled WGS sequence"/>
</dbReference>
<proteinExistence type="predicted"/>
<dbReference type="EMBL" id="VMKJ01000008">
    <property type="protein sequence ID" value="TVO37816.1"/>
    <property type="molecule type" value="Genomic_DNA"/>
</dbReference>
<comment type="caution">
    <text evidence="1">The sequence shown here is derived from an EMBL/GenBank/DDBJ whole genome shotgun (WGS) entry which is preliminary data.</text>
</comment>
<evidence type="ECO:0000313" key="1">
    <source>
        <dbReference type="EMBL" id="TVO37816.1"/>
    </source>
</evidence>
<name>A0A557PAY9_9VIBR</name>
<dbReference type="AlphaFoldDB" id="A0A557PAY9"/>